<proteinExistence type="predicted"/>
<dbReference type="EMBL" id="SDMP01000014">
    <property type="protein sequence ID" value="RYR14569.1"/>
    <property type="molecule type" value="Genomic_DNA"/>
</dbReference>
<accession>A0A444ZK66</accession>
<feature type="region of interest" description="Disordered" evidence="1">
    <location>
        <begin position="24"/>
        <end position="130"/>
    </location>
</feature>
<reference evidence="2 3" key="1">
    <citation type="submission" date="2019-01" db="EMBL/GenBank/DDBJ databases">
        <title>Sequencing of cultivated peanut Arachis hypogaea provides insights into genome evolution and oil improvement.</title>
        <authorList>
            <person name="Chen X."/>
        </authorList>
    </citation>
    <scope>NUCLEOTIDE SEQUENCE [LARGE SCALE GENOMIC DNA]</scope>
    <source>
        <strain evidence="3">cv. Fuhuasheng</strain>
        <tissue evidence="2">Leaves</tissue>
    </source>
</reference>
<feature type="compositionally biased region" description="Polar residues" evidence="1">
    <location>
        <begin position="49"/>
        <end position="65"/>
    </location>
</feature>
<dbReference type="AlphaFoldDB" id="A0A444ZK66"/>
<evidence type="ECO:0000313" key="2">
    <source>
        <dbReference type="EMBL" id="RYR14569.1"/>
    </source>
</evidence>
<dbReference type="Proteomes" id="UP000289738">
    <property type="component" value="Chromosome B04"/>
</dbReference>
<protein>
    <submittedName>
        <fullName evidence="2">Uncharacterized protein</fullName>
    </submittedName>
</protein>
<gene>
    <name evidence="2" type="ORF">Ahy_B04g071180</name>
</gene>
<keyword evidence="3" id="KW-1185">Reference proteome</keyword>
<comment type="caution">
    <text evidence="2">The sequence shown here is derived from an EMBL/GenBank/DDBJ whole genome shotgun (WGS) entry which is preliminary data.</text>
</comment>
<sequence>MRTQIFPISHYSVALAPPNPGAEAFLFVETPPTDPEGSTALTQKREHNTTPSPTNSTGQHSTTPSPLRRHHPAAFLGSGRSSVQSSTAQSPTQPSSQVNMETEPPIQEMENKQDGVSNGDGDVLHDIENEGVLLDGKGEIRRNWSEFLERNMSYAEPLLVKRTHNLPDCYNWLVCVKKFSYFVGEDTITLLSV</sequence>
<feature type="compositionally biased region" description="Low complexity" evidence="1">
    <location>
        <begin position="81"/>
        <end position="98"/>
    </location>
</feature>
<organism evidence="2 3">
    <name type="scientific">Arachis hypogaea</name>
    <name type="common">Peanut</name>
    <dbReference type="NCBI Taxonomy" id="3818"/>
    <lineage>
        <taxon>Eukaryota</taxon>
        <taxon>Viridiplantae</taxon>
        <taxon>Streptophyta</taxon>
        <taxon>Embryophyta</taxon>
        <taxon>Tracheophyta</taxon>
        <taxon>Spermatophyta</taxon>
        <taxon>Magnoliopsida</taxon>
        <taxon>eudicotyledons</taxon>
        <taxon>Gunneridae</taxon>
        <taxon>Pentapetalae</taxon>
        <taxon>rosids</taxon>
        <taxon>fabids</taxon>
        <taxon>Fabales</taxon>
        <taxon>Fabaceae</taxon>
        <taxon>Papilionoideae</taxon>
        <taxon>50 kb inversion clade</taxon>
        <taxon>dalbergioids sensu lato</taxon>
        <taxon>Dalbergieae</taxon>
        <taxon>Pterocarpus clade</taxon>
        <taxon>Arachis</taxon>
    </lineage>
</organism>
<evidence type="ECO:0000256" key="1">
    <source>
        <dbReference type="SAM" id="MobiDB-lite"/>
    </source>
</evidence>
<evidence type="ECO:0000313" key="3">
    <source>
        <dbReference type="Proteomes" id="UP000289738"/>
    </source>
</evidence>
<name>A0A444ZK66_ARAHY</name>